<protein>
    <recommendedName>
        <fullName evidence="2">Amine oxidase domain-containing protein</fullName>
    </recommendedName>
</protein>
<accession>A0A382L091</accession>
<evidence type="ECO:0008006" key="2">
    <source>
        <dbReference type="Google" id="ProtNLM"/>
    </source>
</evidence>
<dbReference type="AlphaFoldDB" id="A0A382L091"/>
<gene>
    <name evidence="1" type="ORF">METZ01_LOCUS282037</name>
</gene>
<name>A0A382L091_9ZZZZ</name>
<dbReference type="EMBL" id="UINC01083457">
    <property type="protein sequence ID" value="SVC29183.1"/>
    <property type="molecule type" value="Genomic_DNA"/>
</dbReference>
<dbReference type="InterPro" id="IPR036188">
    <property type="entry name" value="FAD/NAD-bd_sf"/>
</dbReference>
<proteinExistence type="predicted"/>
<sequence length="379" mass="44012">FLKDLGVIFYNKNVGLWDFVDSQYLIPAQVESNTLTKDGFREQILTPSELKDDFLKLLFSYLPEMKMPTRLINKELWALNKISFTKFLQRSLVLHPSFKEGIDYQMKDDYGADADKISALAGIHYYMCRPYYTKDVSLFSPPEGNYYFIKKMVNTLPKENIKTSHLVRSIKKTGGHFEVQVINIKHETVDTYRTQKIIYAGQKHALKYVFPPDGYLFKNNEYAPWLIINFVLNAKGKSDSFWQNEFLTEDPHFMGFIDNASQVRRKENYRVFTAYYCFDSIQRILFASITDKAQEIVTETIKKICLYFNQDISSQVEKVFIKVMGHAMPIPKIGYLFNDKNLVRSEPNIVYAGVDNSRLPLLFEALDSGIQAVVELDLV</sequence>
<organism evidence="1">
    <name type="scientific">marine metagenome</name>
    <dbReference type="NCBI Taxonomy" id="408172"/>
    <lineage>
        <taxon>unclassified sequences</taxon>
        <taxon>metagenomes</taxon>
        <taxon>ecological metagenomes</taxon>
    </lineage>
</organism>
<dbReference type="Gene3D" id="3.90.660.10">
    <property type="match status" value="1"/>
</dbReference>
<dbReference type="Gene3D" id="3.50.50.60">
    <property type="entry name" value="FAD/NAD(P)-binding domain"/>
    <property type="match status" value="1"/>
</dbReference>
<evidence type="ECO:0000313" key="1">
    <source>
        <dbReference type="EMBL" id="SVC29183.1"/>
    </source>
</evidence>
<reference evidence="1" key="1">
    <citation type="submission" date="2018-05" db="EMBL/GenBank/DDBJ databases">
        <authorList>
            <person name="Lanie J.A."/>
            <person name="Ng W.-L."/>
            <person name="Kazmierczak K.M."/>
            <person name="Andrzejewski T.M."/>
            <person name="Davidsen T.M."/>
            <person name="Wayne K.J."/>
            <person name="Tettelin H."/>
            <person name="Glass J.I."/>
            <person name="Rusch D."/>
            <person name="Podicherti R."/>
            <person name="Tsui H.-C.T."/>
            <person name="Winkler M.E."/>
        </authorList>
    </citation>
    <scope>NUCLEOTIDE SEQUENCE</scope>
</reference>
<dbReference type="Gene3D" id="1.10.405.10">
    <property type="entry name" value="Guanine Nucleotide Dissociation Inhibitor, domain 1"/>
    <property type="match status" value="1"/>
</dbReference>
<feature type="non-terminal residue" evidence="1">
    <location>
        <position position="1"/>
    </location>
</feature>